<proteinExistence type="predicted"/>
<organism evidence="1 2">
    <name type="scientific">Lysinibacillus xylanilyticus</name>
    <dbReference type="NCBI Taxonomy" id="582475"/>
    <lineage>
        <taxon>Bacteria</taxon>
        <taxon>Bacillati</taxon>
        <taxon>Bacillota</taxon>
        <taxon>Bacilli</taxon>
        <taxon>Bacillales</taxon>
        <taxon>Bacillaceae</taxon>
        <taxon>Lysinibacillus</taxon>
    </lineage>
</organism>
<dbReference type="PROSITE" id="PS51257">
    <property type="entry name" value="PROKAR_LIPOPROTEIN"/>
    <property type="match status" value="1"/>
</dbReference>
<name>A0ABT4ENE1_9BACI</name>
<dbReference type="Proteomes" id="UP001527052">
    <property type="component" value="Unassembled WGS sequence"/>
</dbReference>
<comment type="caution">
    <text evidence="1">The sequence shown here is derived from an EMBL/GenBank/DDBJ whole genome shotgun (WGS) entry which is preliminary data.</text>
</comment>
<gene>
    <name evidence="1" type="ORF">M5W82_09380</name>
</gene>
<evidence type="ECO:0000313" key="2">
    <source>
        <dbReference type="Proteomes" id="UP001527052"/>
    </source>
</evidence>
<reference evidence="1 2" key="1">
    <citation type="submission" date="2022-05" db="EMBL/GenBank/DDBJ databases">
        <title>Genome Sequencing of Bee-Associated Microbes.</title>
        <authorList>
            <person name="Dunlap C."/>
        </authorList>
    </citation>
    <scope>NUCLEOTIDE SEQUENCE [LARGE SCALE GENOMIC DNA]</scope>
    <source>
        <strain evidence="1 2">NRRL BD-083</strain>
    </source>
</reference>
<evidence type="ECO:0000313" key="1">
    <source>
        <dbReference type="EMBL" id="MCY9547164.1"/>
    </source>
</evidence>
<accession>A0ABT4ENE1</accession>
<dbReference type="EMBL" id="JAMDLZ010000016">
    <property type="protein sequence ID" value="MCY9547164.1"/>
    <property type="molecule type" value="Genomic_DNA"/>
</dbReference>
<evidence type="ECO:0008006" key="3">
    <source>
        <dbReference type="Google" id="ProtNLM"/>
    </source>
</evidence>
<keyword evidence="2" id="KW-1185">Reference proteome</keyword>
<protein>
    <recommendedName>
        <fullName evidence="3">Lipoprotein</fullName>
    </recommendedName>
</protein>
<dbReference type="RefSeq" id="WP_268637258.1">
    <property type="nucleotide sequence ID" value="NZ_JAMDLZ010000016.1"/>
</dbReference>
<sequence length="53" mass="5988">MFKINLRPILLLAVFMLLLCSCLTYVSLKALGAEELFFKCMKSLVSMAMIKIS</sequence>